<comment type="cofactor">
    <cofactor evidence="10">
        <name>Mg(2+)</name>
        <dbReference type="ChEBI" id="CHEBI:18420"/>
    </cofactor>
    <text evidence="10">Binds 2 divalent ions per subunit.</text>
</comment>
<dbReference type="HOGENOM" id="CLU_041802_1_1_0"/>
<feature type="binding site" description="in other chain" evidence="10">
    <location>
        <begin position="249"/>
        <end position="250"/>
    </location>
    <ligand>
        <name>ATP</name>
        <dbReference type="ChEBI" id="CHEBI:30616"/>
        <note>ligand shared between two neighboring subunits</note>
    </ligand>
</feature>
<name>B1GYL1_ENDTX</name>
<dbReference type="RefSeq" id="WP_015423628.1">
    <property type="nucleotide sequence ID" value="NC_020419.1"/>
</dbReference>
<dbReference type="Pfam" id="PF02772">
    <property type="entry name" value="S-AdoMet_synt_M"/>
    <property type="match status" value="1"/>
</dbReference>
<dbReference type="NCBIfam" id="TIGR01034">
    <property type="entry name" value="metK"/>
    <property type="match status" value="1"/>
</dbReference>
<dbReference type="InterPro" id="IPR002133">
    <property type="entry name" value="S-AdoMet_synthetase"/>
</dbReference>
<evidence type="ECO:0000259" key="15">
    <source>
        <dbReference type="Pfam" id="PF02773"/>
    </source>
</evidence>
<dbReference type="UniPathway" id="UPA00315">
    <property type="reaction ID" value="UER00080"/>
</dbReference>
<evidence type="ECO:0000256" key="5">
    <source>
        <dbReference type="ARBA" id="ARBA00022723"/>
    </source>
</evidence>
<dbReference type="CDD" id="cd18079">
    <property type="entry name" value="S-AdoMet_synt"/>
    <property type="match status" value="1"/>
</dbReference>
<dbReference type="GO" id="GO:0006730">
    <property type="term" value="P:one-carbon metabolic process"/>
    <property type="evidence" value="ECO:0007669"/>
    <property type="project" value="UniProtKB-KW"/>
</dbReference>
<dbReference type="Pfam" id="PF02773">
    <property type="entry name" value="S-AdoMet_synt_C"/>
    <property type="match status" value="1"/>
</dbReference>
<evidence type="ECO:0000259" key="14">
    <source>
        <dbReference type="Pfam" id="PF02772"/>
    </source>
</evidence>
<feature type="binding site" description="in other chain" evidence="10">
    <location>
        <begin position="162"/>
        <end position="164"/>
    </location>
    <ligand>
        <name>ATP</name>
        <dbReference type="ChEBI" id="CHEBI:30616"/>
        <note>ligand shared between two neighboring subunits</note>
    </ligand>
</feature>
<dbReference type="AlphaFoldDB" id="B1GYL1"/>
<comment type="catalytic activity">
    <reaction evidence="10">
        <text>L-methionine + ATP + H2O = S-adenosyl-L-methionine + phosphate + diphosphate</text>
        <dbReference type="Rhea" id="RHEA:21080"/>
        <dbReference type="ChEBI" id="CHEBI:15377"/>
        <dbReference type="ChEBI" id="CHEBI:30616"/>
        <dbReference type="ChEBI" id="CHEBI:33019"/>
        <dbReference type="ChEBI" id="CHEBI:43474"/>
        <dbReference type="ChEBI" id="CHEBI:57844"/>
        <dbReference type="ChEBI" id="CHEBI:59789"/>
        <dbReference type="EC" id="2.5.1.6"/>
    </reaction>
</comment>
<dbReference type="PROSITE" id="PS00376">
    <property type="entry name" value="ADOMET_SYNTHASE_1"/>
    <property type="match status" value="1"/>
</dbReference>
<feature type="binding site" evidence="10">
    <location>
        <position position="46"/>
    </location>
    <ligand>
        <name>K(+)</name>
        <dbReference type="ChEBI" id="CHEBI:29103"/>
    </ligand>
</feature>
<organism evidence="16 17">
    <name type="scientific">Endomicrobium trichonymphae</name>
    <dbReference type="NCBI Taxonomy" id="1408204"/>
    <lineage>
        <taxon>Bacteria</taxon>
        <taxon>Pseudomonadati</taxon>
        <taxon>Elusimicrobiota</taxon>
        <taxon>Endomicrobiia</taxon>
        <taxon>Endomicrobiales</taxon>
        <taxon>Endomicrobiaceae</taxon>
        <taxon>Candidatus Endomicrobiellum</taxon>
    </lineage>
</organism>
<dbReference type="SUPFAM" id="SSF55973">
    <property type="entry name" value="S-adenosylmethionine synthetase"/>
    <property type="match status" value="3"/>
</dbReference>
<feature type="region of interest" description="Flexible loop" evidence="10">
    <location>
        <begin position="102"/>
        <end position="112"/>
    </location>
</feature>
<evidence type="ECO:0000256" key="11">
    <source>
        <dbReference type="RuleBase" id="RU000542"/>
    </source>
</evidence>
<dbReference type="InterPro" id="IPR022636">
    <property type="entry name" value="S-AdoMet_synthetase_sfam"/>
</dbReference>
<evidence type="ECO:0000256" key="4">
    <source>
        <dbReference type="ARBA" id="ARBA00022679"/>
    </source>
</evidence>
<reference evidence="17" key="1">
    <citation type="journal article" date="2008" name="Proc. Natl. Acad. Sci. U.S.A.">
        <title>Complete genome of the uncultured termite group 1 bacteria in a single host protist cell.</title>
        <authorList>
            <person name="Hongoh Y."/>
            <person name="Sharma V.K."/>
            <person name="Prakash T."/>
            <person name="Noda S."/>
            <person name="Taylor T.D."/>
            <person name="Kudo T."/>
            <person name="Sakaki Y."/>
            <person name="Toyoda A."/>
            <person name="Hattori M."/>
            <person name="Ohkuma M."/>
        </authorList>
    </citation>
    <scope>NUCLEOTIDE SEQUENCE [LARGE SCALE GENOMIC DNA]</scope>
    <source>
        <strain evidence="17">Rs-D17 genomovar Ri2008</strain>
    </source>
</reference>
<dbReference type="InterPro" id="IPR022630">
    <property type="entry name" value="S-AdoMet_synt_C"/>
</dbReference>
<comment type="subcellular location">
    <subcellularLocation>
        <location evidence="10 11">Cytoplasm</location>
    </subcellularLocation>
</comment>
<dbReference type="KEGG" id="rsd:TGRD_611"/>
<comment type="similarity">
    <text evidence="2 10 12">Belongs to the AdoMet synthase family.</text>
</comment>
<feature type="binding site" evidence="10">
    <location>
        <position position="20"/>
    </location>
    <ligand>
        <name>Mg(2+)</name>
        <dbReference type="ChEBI" id="CHEBI:18420"/>
    </ligand>
</feature>
<keyword evidence="7 10" id="KW-0067">ATP-binding</keyword>
<evidence type="ECO:0000256" key="1">
    <source>
        <dbReference type="ARBA" id="ARBA00005224"/>
    </source>
</evidence>
<comment type="cofactor">
    <cofactor evidence="10">
        <name>K(+)</name>
        <dbReference type="ChEBI" id="CHEBI:29103"/>
    </cofactor>
    <text evidence="10">Binds 1 potassium ion per subunit.</text>
</comment>
<dbReference type="Proteomes" id="UP000001691">
    <property type="component" value="Chromosome"/>
</dbReference>
<dbReference type="InterPro" id="IPR022631">
    <property type="entry name" value="ADOMET_SYNTHASE_CS"/>
</dbReference>
<dbReference type="PROSITE" id="PS00377">
    <property type="entry name" value="ADOMET_SYNTHASE_2"/>
    <property type="match status" value="1"/>
</dbReference>
<dbReference type="GO" id="GO:0005737">
    <property type="term" value="C:cytoplasm"/>
    <property type="evidence" value="ECO:0007669"/>
    <property type="project" value="UniProtKB-SubCell"/>
</dbReference>
<keyword evidence="3 10" id="KW-0554">One-carbon metabolism</keyword>
<feature type="binding site" evidence="10">
    <location>
        <position position="243"/>
    </location>
    <ligand>
        <name>ATP</name>
        <dbReference type="ChEBI" id="CHEBI:30616"/>
        <note>ligand shared between two neighboring subunits</note>
    </ligand>
</feature>
<feature type="binding site" description="in other chain" evidence="10">
    <location>
        <position position="59"/>
    </location>
    <ligand>
        <name>L-methionine</name>
        <dbReference type="ChEBI" id="CHEBI:57844"/>
        <note>ligand shared between two neighboring subunits</note>
    </ligand>
</feature>
<keyword evidence="5 10" id="KW-0479">Metal-binding</keyword>
<evidence type="ECO:0000256" key="12">
    <source>
        <dbReference type="RuleBase" id="RU004462"/>
    </source>
</evidence>
<accession>B1GYL1</accession>
<dbReference type="EC" id="2.5.1.6" evidence="10"/>
<evidence type="ECO:0000256" key="8">
    <source>
        <dbReference type="ARBA" id="ARBA00022842"/>
    </source>
</evidence>
<feature type="binding site" description="in other chain" evidence="10">
    <location>
        <position position="274"/>
    </location>
    <ligand>
        <name>L-methionine</name>
        <dbReference type="ChEBI" id="CHEBI:57844"/>
        <note>ligand shared between two neighboring subunits</note>
    </ligand>
</feature>
<comment type="subunit">
    <text evidence="10">Homotetramer; dimer of dimers.</text>
</comment>
<feature type="binding site" evidence="10">
    <location>
        <position position="243"/>
    </location>
    <ligand>
        <name>L-methionine</name>
        <dbReference type="ChEBI" id="CHEBI:57844"/>
        <note>ligand shared between two neighboring subunits</note>
    </ligand>
</feature>
<keyword evidence="17" id="KW-1185">Reference proteome</keyword>
<evidence type="ECO:0000256" key="9">
    <source>
        <dbReference type="ARBA" id="ARBA00022958"/>
    </source>
</evidence>
<evidence type="ECO:0000259" key="13">
    <source>
        <dbReference type="Pfam" id="PF00438"/>
    </source>
</evidence>
<dbReference type="FunFam" id="3.30.300.10:FF:000003">
    <property type="entry name" value="S-adenosylmethionine synthase"/>
    <property type="match status" value="1"/>
</dbReference>
<proteinExistence type="inferred from homology"/>
<dbReference type="Gene3D" id="3.30.300.10">
    <property type="match status" value="3"/>
</dbReference>
<dbReference type="GO" id="GO:0005524">
    <property type="term" value="F:ATP binding"/>
    <property type="evidence" value="ECO:0007669"/>
    <property type="project" value="UniProtKB-UniRule"/>
</dbReference>
<evidence type="ECO:0000256" key="2">
    <source>
        <dbReference type="ARBA" id="ARBA00009685"/>
    </source>
</evidence>
<dbReference type="PANTHER" id="PTHR11964">
    <property type="entry name" value="S-ADENOSYLMETHIONINE SYNTHETASE"/>
    <property type="match status" value="1"/>
</dbReference>
<dbReference type="InterPro" id="IPR022629">
    <property type="entry name" value="S-AdoMet_synt_central"/>
</dbReference>
<dbReference type="InterPro" id="IPR022628">
    <property type="entry name" value="S-AdoMet_synt_N"/>
</dbReference>
<dbReference type="Pfam" id="PF00438">
    <property type="entry name" value="S-AdoMet_synt_N"/>
    <property type="match status" value="1"/>
</dbReference>
<dbReference type="EMBL" id="AP009510">
    <property type="protein sequence ID" value="BAG14104.1"/>
    <property type="molecule type" value="Genomic_DNA"/>
</dbReference>
<keyword evidence="10" id="KW-0963">Cytoplasm</keyword>
<sequence length="393" mass="42903">MSNQQGYFFTSESVTEGHPDKVCDIISDSILDAILKQDLKARVACETFISKELLIVGGEIKTSARINTKDIIKEALKKIGYDRLSFGFDCNTCKIIDTINTQSPDVAAGVDSGGAGDQGLMIGFACRETPEFMPLPIILAHRLAKRLTEVRRKDILQYLGPDGKTQVTVEYADGKPKRIDTVVLSIQHTKEVLDRTGNYMTKKSKEEIVNKVIKYVLGKSIDKNTKIYINPAGRFLLGGPSVDTGLTGRKIIVDTYGGMAAHGGGAFSGKDSTKVDRSACYMARHIAKNVVAAGFADKCTVQLAYAIGVADPVSIMVDTHHSGRISGPAIESAVRKIFPLTPKGITDYLQLRRPIFAQTAAYGHFGREEKDFTWEKLNKVSELKRECGGYVAG</sequence>
<feature type="binding site" description="in other chain" evidence="10">
    <location>
        <begin position="234"/>
        <end position="235"/>
    </location>
    <ligand>
        <name>ATP</name>
        <dbReference type="ChEBI" id="CHEBI:30616"/>
        <note>ligand shared between two neighboring subunits</note>
    </ligand>
</feature>
<comment type="function">
    <text evidence="10">Catalyzes the formation of S-adenosylmethionine (AdoMet) from methionine and ATP. The overall synthetic reaction is composed of two sequential steps, AdoMet formation and the subsequent tripolyphosphate hydrolysis which occurs prior to release of AdoMet from the enzyme.</text>
</comment>
<feature type="binding site" evidence="10">
    <location>
        <position position="270"/>
    </location>
    <ligand>
        <name>ATP</name>
        <dbReference type="ChEBI" id="CHEBI:30616"/>
        <note>ligand shared between two neighboring subunits</note>
    </ligand>
</feature>
<dbReference type="GO" id="GO:0006556">
    <property type="term" value="P:S-adenosylmethionine biosynthetic process"/>
    <property type="evidence" value="ECO:0007669"/>
    <property type="project" value="UniProtKB-UniRule"/>
</dbReference>
<evidence type="ECO:0000313" key="16">
    <source>
        <dbReference type="EMBL" id="BAG14104.1"/>
    </source>
</evidence>
<feature type="binding site" evidence="10">
    <location>
        <position position="266"/>
    </location>
    <ligand>
        <name>ATP</name>
        <dbReference type="ChEBI" id="CHEBI:30616"/>
        <note>ligand shared between two neighboring subunits</note>
    </ligand>
</feature>
<feature type="binding site" description="in other chain" evidence="10">
    <location>
        <position position="18"/>
    </location>
    <ligand>
        <name>ATP</name>
        <dbReference type="ChEBI" id="CHEBI:30616"/>
        <note>ligand shared between two neighboring subunits</note>
    </ligand>
</feature>
<evidence type="ECO:0000313" key="17">
    <source>
        <dbReference type="Proteomes" id="UP000001691"/>
    </source>
</evidence>
<evidence type="ECO:0000256" key="10">
    <source>
        <dbReference type="HAMAP-Rule" id="MF_00086"/>
    </source>
</evidence>
<feature type="binding site" description="in other chain" evidence="10">
    <location>
        <position position="102"/>
    </location>
    <ligand>
        <name>L-methionine</name>
        <dbReference type="ChEBI" id="CHEBI:57844"/>
        <note>ligand shared between two neighboring subunits</note>
    </ligand>
</feature>
<protein>
    <recommendedName>
        <fullName evidence="10">S-adenosylmethionine synthase</fullName>
        <shortName evidence="10">AdoMet synthase</shortName>
        <ecNumber evidence="10">2.5.1.6</ecNumber>
    </recommendedName>
    <alternativeName>
        <fullName evidence="10">MAT</fullName>
    </alternativeName>
    <alternativeName>
        <fullName evidence="10">Methionine adenosyltransferase</fullName>
    </alternativeName>
</protein>
<dbReference type="GO" id="GO:0000287">
    <property type="term" value="F:magnesium ion binding"/>
    <property type="evidence" value="ECO:0007669"/>
    <property type="project" value="UniProtKB-UniRule"/>
</dbReference>
<dbReference type="GO" id="GO:0004478">
    <property type="term" value="F:methionine adenosyltransferase activity"/>
    <property type="evidence" value="ECO:0007669"/>
    <property type="project" value="UniProtKB-UniRule"/>
</dbReference>
<evidence type="ECO:0000256" key="7">
    <source>
        <dbReference type="ARBA" id="ARBA00022840"/>
    </source>
</evidence>
<keyword evidence="9 10" id="KW-0630">Potassium</keyword>
<keyword evidence="4 10" id="KW-0808">Transferase</keyword>
<dbReference type="PIRSF" id="PIRSF000497">
    <property type="entry name" value="MAT"/>
    <property type="match status" value="1"/>
</dbReference>
<evidence type="ECO:0000256" key="6">
    <source>
        <dbReference type="ARBA" id="ARBA00022741"/>
    </source>
</evidence>
<gene>
    <name evidence="10" type="primary">metK</name>
    <name evidence="16" type="ordered locus">TGRD_611</name>
</gene>
<dbReference type="STRING" id="471821.TGRD_621"/>
<feature type="domain" description="S-adenosylmethionine synthetase central" evidence="14">
    <location>
        <begin position="114"/>
        <end position="235"/>
    </location>
</feature>
<keyword evidence="6 10" id="KW-0547">Nucleotide-binding</keyword>
<evidence type="ECO:0000256" key="3">
    <source>
        <dbReference type="ARBA" id="ARBA00022563"/>
    </source>
</evidence>
<feature type="domain" description="S-adenosylmethionine synthetase C-terminal" evidence="15">
    <location>
        <begin position="237"/>
        <end position="376"/>
    </location>
</feature>
<comment type="pathway">
    <text evidence="1 10">Amino-acid biosynthesis; S-adenosyl-L-methionine biosynthesis; S-adenosyl-L-methionine from L-methionine: step 1/1.</text>
</comment>
<keyword evidence="8 10" id="KW-0460">Magnesium</keyword>
<feature type="domain" description="S-adenosylmethionine synthetase N-terminal" evidence="13">
    <location>
        <begin position="7"/>
        <end position="104"/>
    </location>
</feature>
<dbReference type="PATRIC" id="fig|471821.5.peg.1041"/>
<dbReference type="HAMAP" id="MF_00086">
    <property type="entry name" value="S_AdoMet_synth1"/>
    <property type="match status" value="1"/>
</dbReference>